<feature type="compositionally biased region" description="Low complexity" evidence="5">
    <location>
        <begin position="189"/>
        <end position="205"/>
    </location>
</feature>
<dbReference type="EMBL" id="ANOH01000183">
    <property type="protein sequence ID" value="EMI55968.1"/>
    <property type="molecule type" value="Genomic_DNA"/>
</dbReference>
<feature type="compositionally biased region" description="Basic and acidic residues" evidence="5">
    <location>
        <begin position="394"/>
        <end position="414"/>
    </location>
</feature>
<keyword evidence="4" id="KW-0411">Iron-sulfur</keyword>
<feature type="domain" description="4Fe-4S ferredoxin-type" evidence="6">
    <location>
        <begin position="304"/>
        <end position="335"/>
    </location>
</feature>
<dbReference type="PANTHER" id="PTHR43687:SF1">
    <property type="entry name" value="FERREDOXIN III"/>
    <property type="match status" value="1"/>
</dbReference>
<keyword evidence="8" id="KW-1185">Reference proteome</keyword>
<evidence type="ECO:0000256" key="4">
    <source>
        <dbReference type="ARBA" id="ARBA00023014"/>
    </source>
</evidence>
<dbReference type="PATRIC" id="fig|1263870.3.peg.2772"/>
<organism evidence="7 8">
    <name type="scientific">Rhodopirellula sallentina SM41</name>
    <dbReference type="NCBI Taxonomy" id="1263870"/>
    <lineage>
        <taxon>Bacteria</taxon>
        <taxon>Pseudomonadati</taxon>
        <taxon>Planctomycetota</taxon>
        <taxon>Planctomycetia</taxon>
        <taxon>Pirellulales</taxon>
        <taxon>Pirellulaceae</taxon>
        <taxon>Rhodopirellula</taxon>
    </lineage>
</organism>
<evidence type="ECO:0000256" key="2">
    <source>
        <dbReference type="ARBA" id="ARBA00022723"/>
    </source>
</evidence>
<reference evidence="7 8" key="1">
    <citation type="journal article" date="2013" name="Mar. Genomics">
        <title>Expression of sulfatases in Rhodopirellula baltica and the diversity of sulfatases in the genus Rhodopirellula.</title>
        <authorList>
            <person name="Wegner C.E."/>
            <person name="Richter-Heitmann T."/>
            <person name="Klindworth A."/>
            <person name="Klockow C."/>
            <person name="Richter M."/>
            <person name="Achstetter T."/>
            <person name="Glockner F.O."/>
            <person name="Harder J."/>
        </authorList>
    </citation>
    <scope>NUCLEOTIDE SEQUENCE [LARGE SCALE GENOMIC DNA]</scope>
    <source>
        <strain evidence="7 8">SM41</strain>
    </source>
</reference>
<keyword evidence="2" id="KW-0479">Metal-binding</keyword>
<name>M5UIV6_9BACT</name>
<evidence type="ECO:0000313" key="7">
    <source>
        <dbReference type="EMBL" id="EMI55968.1"/>
    </source>
</evidence>
<keyword evidence="3" id="KW-0408">Iron</keyword>
<dbReference type="InterPro" id="IPR017896">
    <property type="entry name" value="4Fe4S_Fe-S-bd"/>
</dbReference>
<gene>
    <name evidence="7" type="ORF">RSSM_02605</name>
</gene>
<feature type="domain" description="4Fe-4S ferredoxin-type" evidence="6">
    <location>
        <begin position="274"/>
        <end position="303"/>
    </location>
</feature>
<dbReference type="AlphaFoldDB" id="M5UIV6"/>
<sequence>MLKTRANRPTAPWTPGQSSTSFRRTINSSMQNRALPAKNHRINACSSPNQSGGLNDRVSTVTIVSNARPSNSPAQRLMIRAETTTSCTLVVSKGQSRNPAKRALEQAIAEAGGKIADLNVVVVPHLYDLPKNGEAIARLRAIEGDVILASWIFSRAAHWVLDRNGVRGTVGEVQLGDADDDEPVDEATDAAAAEQAADPATGDDTAPVERMTDLFPRPNRKIYCIDLKTSEDTSVFIGEINRILGLDSDPVSERSLPIVGGKIEAVDENASRRWYPVIDYSRCTNCMECVDFCLFGVYGVDGVESILVEQPDNCRKGCPACSRVCPENAIIFPQHKAPAIAGADTDGDEGFKIDLSQLFGAPDSSEDPIATAARERDEQLLLAGRGTVGIDDQLKKRQAAKNDRPKDELDRLVDTLDEMDL</sequence>
<evidence type="ECO:0000256" key="5">
    <source>
        <dbReference type="SAM" id="MobiDB-lite"/>
    </source>
</evidence>
<evidence type="ECO:0000256" key="3">
    <source>
        <dbReference type="ARBA" id="ARBA00023004"/>
    </source>
</evidence>
<protein>
    <submittedName>
        <fullName evidence="7">Ferredoxin</fullName>
    </submittedName>
</protein>
<feature type="region of interest" description="Disordered" evidence="5">
    <location>
        <begin position="1"/>
        <end position="23"/>
    </location>
</feature>
<feature type="region of interest" description="Disordered" evidence="5">
    <location>
        <begin position="394"/>
        <end position="421"/>
    </location>
</feature>
<accession>M5UIV6</accession>
<proteinExistence type="predicted"/>
<dbReference type="PANTHER" id="PTHR43687">
    <property type="entry name" value="ADENYLYLSULFATE REDUCTASE, BETA SUBUNIT"/>
    <property type="match status" value="1"/>
</dbReference>
<dbReference type="GO" id="GO:0051539">
    <property type="term" value="F:4 iron, 4 sulfur cluster binding"/>
    <property type="evidence" value="ECO:0007669"/>
    <property type="project" value="UniProtKB-KW"/>
</dbReference>
<comment type="caution">
    <text evidence="7">The sequence shown here is derived from an EMBL/GenBank/DDBJ whole genome shotgun (WGS) entry which is preliminary data.</text>
</comment>
<dbReference type="GO" id="GO:0046872">
    <property type="term" value="F:metal ion binding"/>
    <property type="evidence" value="ECO:0007669"/>
    <property type="project" value="UniProtKB-KW"/>
</dbReference>
<dbReference type="Proteomes" id="UP000011885">
    <property type="component" value="Unassembled WGS sequence"/>
</dbReference>
<feature type="compositionally biased region" description="Acidic residues" evidence="5">
    <location>
        <begin position="177"/>
        <end position="188"/>
    </location>
</feature>
<evidence type="ECO:0000313" key="8">
    <source>
        <dbReference type="Proteomes" id="UP000011885"/>
    </source>
</evidence>
<feature type="region of interest" description="Disordered" evidence="5">
    <location>
        <begin position="174"/>
        <end position="211"/>
    </location>
</feature>
<dbReference type="PROSITE" id="PS51379">
    <property type="entry name" value="4FE4S_FER_2"/>
    <property type="match status" value="2"/>
</dbReference>
<evidence type="ECO:0000256" key="1">
    <source>
        <dbReference type="ARBA" id="ARBA00022485"/>
    </source>
</evidence>
<dbReference type="Gene3D" id="3.30.70.20">
    <property type="match status" value="1"/>
</dbReference>
<dbReference type="SUPFAM" id="SSF54862">
    <property type="entry name" value="4Fe-4S ferredoxins"/>
    <property type="match status" value="1"/>
</dbReference>
<dbReference type="InterPro" id="IPR050572">
    <property type="entry name" value="Fe-S_Ferredoxin"/>
</dbReference>
<evidence type="ECO:0000259" key="6">
    <source>
        <dbReference type="PROSITE" id="PS51379"/>
    </source>
</evidence>
<keyword evidence="1" id="KW-0004">4Fe-4S</keyword>